<feature type="transmembrane region" description="Helical" evidence="5">
    <location>
        <begin position="213"/>
        <end position="236"/>
    </location>
</feature>
<evidence type="ECO:0000313" key="7">
    <source>
        <dbReference type="Proteomes" id="UP000477680"/>
    </source>
</evidence>
<dbReference type="GO" id="GO:0016020">
    <property type="term" value="C:membrane"/>
    <property type="evidence" value="ECO:0007669"/>
    <property type="project" value="UniProtKB-SubCell"/>
</dbReference>
<dbReference type="KEGG" id="kim:G3T16_20360"/>
<dbReference type="InterPro" id="IPR038770">
    <property type="entry name" value="Na+/solute_symporter_sf"/>
</dbReference>
<feature type="transmembrane region" description="Helical" evidence="5">
    <location>
        <begin position="61"/>
        <end position="83"/>
    </location>
</feature>
<evidence type="ECO:0000256" key="5">
    <source>
        <dbReference type="SAM" id="Phobius"/>
    </source>
</evidence>
<evidence type="ECO:0000256" key="2">
    <source>
        <dbReference type="ARBA" id="ARBA00022692"/>
    </source>
</evidence>
<feature type="transmembrane region" description="Helical" evidence="5">
    <location>
        <begin position="118"/>
        <end position="142"/>
    </location>
</feature>
<feature type="transmembrane region" description="Helical" evidence="5">
    <location>
        <begin position="154"/>
        <end position="175"/>
    </location>
</feature>
<dbReference type="Proteomes" id="UP000477680">
    <property type="component" value="Chromosome"/>
</dbReference>
<feature type="transmembrane region" description="Helical" evidence="5">
    <location>
        <begin position="187"/>
        <end position="207"/>
    </location>
</feature>
<gene>
    <name evidence="6" type="ORF">G3T16_20360</name>
</gene>
<dbReference type="EMBL" id="CP048711">
    <property type="protein sequence ID" value="QIB67783.1"/>
    <property type="molecule type" value="Genomic_DNA"/>
</dbReference>
<dbReference type="PANTHER" id="PTHR10361">
    <property type="entry name" value="SODIUM-BILE ACID COTRANSPORTER"/>
    <property type="match status" value="1"/>
</dbReference>
<keyword evidence="7" id="KW-1185">Reference proteome</keyword>
<keyword evidence="4 5" id="KW-0472">Membrane</keyword>
<keyword evidence="3 5" id="KW-1133">Transmembrane helix</keyword>
<accession>A0A6C0U786</accession>
<name>A0A6C0U786_9GAMM</name>
<feature type="transmembrane region" description="Helical" evidence="5">
    <location>
        <begin position="275"/>
        <end position="297"/>
    </location>
</feature>
<evidence type="ECO:0000256" key="1">
    <source>
        <dbReference type="ARBA" id="ARBA00004141"/>
    </source>
</evidence>
<dbReference type="Gene3D" id="1.20.1530.20">
    <property type="match status" value="1"/>
</dbReference>
<dbReference type="InterPro" id="IPR002657">
    <property type="entry name" value="BilAc:Na_symport/Acr3"/>
</dbReference>
<dbReference type="InterPro" id="IPR004710">
    <property type="entry name" value="Bilac:Na_transpt"/>
</dbReference>
<evidence type="ECO:0000256" key="3">
    <source>
        <dbReference type="ARBA" id="ARBA00022989"/>
    </source>
</evidence>
<dbReference type="Pfam" id="PF01758">
    <property type="entry name" value="SBF"/>
    <property type="match status" value="1"/>
</dbReference>
<evidence type="ECO:0000256" key="4">
    <source>
        <dbReference type="ARBA" id="ARBA00023136"/>
    </source>
</evidence>
<protein>
    <submittedName>
        <fullName evidence="6">Bile acid:sodium symporter family protein</fullName>
    </submittedName>
</protein>
<dbReference type="PANTHER" id="PTHR10361:SF28">
    <property type="entry name" value="P3 PROTEIN-RELATED"/>
    <property type="match status" value="1"/>
</dbReference>
<feature type="transmembrane region" description="Helical" evidence="5">
    <location>
        <begin position="30"/>
        <end position="49"/>
    </location>
</feature>
<organism evidence="6 7">
    <name type="scientific">Kineobactrum salinum</name>
    <dbReference type="NCBI Taxonomy" id="2708301"/>
    <lineage>
        <taxon>Bacteria</taxon>
        <taxon>Pseudomonadati</taxon>
        <taxon>Pseudomonadota</taxon>
        <taxon>Gammaproteobacteria</taxon>
        <taxon>Cellvibrionales</taxon>
        <taxon>Halieaceae</taxon>
        <taxon>Kineobactrum</taxon>
    </lineage>
</organism>
<evidence type="ECO:0000313" key="6">
    <source>
        <dbReference type="EMBL" id="QIB67783.1"/>
    </source>
</evidence>
<keyword evidence="2 5" id="KW-0812">Transmembrane</keyword>
<proteinExistence type="predicted"/>
<comment type="subcellular location">
    <subcellularLocation>
        <location evidence="1">Membrane</location>
        <topology evidence="1">Multi-pass membrane protein</topology>
    </subcellularLocation>
</comment>
<dbReference type="AlphaFoldDB" id="A0A6C0U786"/>
<sequence length="305" mass="31500">MFLKLFPLWAPLAALVGFLGAPLLASWGGAIVPLLMLVMLCMGLTLKPVDFVALGTCKRAFLVGMLLQFTVMPLAALLIATLVDLGPELTIGLVLVGSVAGGTSSNVMTYLAGGNVALSVSMTACSTLASTVMTPLLLAFLVGSSVQVPAAEMMLSLVQIILLPVGIGVLVNTLAAGAMTTRLHAALAPLSVMTILLIIAIVVAINAQRVAEVAVVVVLATLAHNVTGLTLGYLTARLVGFDSVICRTIAIEVGMQNSGLATALALKFFTPLSALPGAIFSVWLNITGSVFASVMTWSDSRKPRK</sequence>
<reference evidence="6 7" key="1">
    <citation type="submission" date="2020-02" db="EMBL/GenBank/DDBJ databases">
        <title>Genome sequencing for Kineobactrum sp. M2.</title>
        <authorList>
            <person name="Park S.-J."/>
        </authorList>
    </citation>
    <scope>NUCLEOTIDE SEQUENCE [LARGE SCALE GENOMIC DNA]</scope>
    <source>
        <strain evidence="6 7">M2</strain>
    </source>
</reference>